<feature type="domain" description="C2H2-type" evidence="8">
    <location>
        <begin position="210"/>
        <end position="238"/>
    </location>
</feature>
<dbReference type="InterPro" id="IPR013087">
    <property type="entry name" value="Znf_C2H2_type"/>
</dbReference>
<feature type="domain" description="C2H2-type" evidence="8">
    <location>
        <begin position="299"/>
        <end position="324"/>
    </location>
</feature>
<dbReference type="PROSITE" id="PS50157">
    <property type="entry name" value="ZINC_FINGER_C2H2_2"/>
    <property type="match status" value="5"/>
</dbReference>
<name>A0A7I8WAU6_9ANNE</name>
<feature type="domain" description="C2H2-type" evidence="8">
    <location>
        <begin position="180"/>
        <end position="208"/>
    </location>
</feature>
<dbReference type="SUPFAM" id="SSF57667">
    <property type="entry name" value="beta-beta-alpha zinc fingers"/>
    <property type="match status" value="3"/>
</dbReference>
<accession>A0A7I8WAU6</accession>
<keyword evidence="5" id="KW-0862">Zinc</keyword>
<dbReference type="FunFam" id="3.30.160.60:FF:000100">
    <property type="entry name" value="Zinc finger 45-like"/>
    <property type="match status" value="1"/>
</dbReference>
<dbReference type="GO" id="GO:0000978">
    <property type="term" value="F:RNA polymerase II cis-regulatory region sequence-specific DNA binding"/>
    <property type="evidence" value="ECO:0007669"/>
    <property type="project" value="TreeGrafter"/>
</dbReference>
<keyword evidence="4 7" id="KW-0863">Zinc-finger</keyword>
<keyword evidence="2" id="KW-0479">Metal-binding</keyword>
<feature type="domain" description="C2H2-type" evidence="8">
    <location>
        <begin position="268"/>
        <end position="296"/>
    </location>
</feature>
<dbReference type="InterPro" id="IPR050527">
    <property type="entry name" value="Snail/Krueppel_Znf"/>
</dbReference>
<evidence type="ECO:0000256" key="4">
    <source>
        <dbReference type="ARBA" id="ARBA00022771"/>
    </source>
</evidence>
<dbReference type="EMBL" id="CAJFCJ010000025">
    <property type="protein sequence ID" value="CAD5125263.1"/>
    <property type="molecule type" value="Genomic_DNA"/>
</dbReference>
<proteinExistence type="predicted"/>
<evidence type="ECO:0000313" key="9">
    <source>
        <dbReference type="EMBL" id="CAD5125263.1"/>
    </source>
</evidence>
<comment type="caution">
    <text evidence="9">The sequence shown here is derived from an EMBL/GenBank/DDBJ whole genome shotgun (WGS) entry which is preliminary data.</text>
</comment>
<evidence type="ECO:0000256" key="7">
    <source>
        <dbReference type="PROSITE-ProRule" id="PRU00042"/>
    </source>
</evidence>
<dbReference type="Gene3D" id="3.30.160.60">
    <property type="entry name" value="Classic Zinc Finger"/>
    <property type="match status" value="4"/>
</dbReference>
<organism evidence="9 10">
    <name type="scientific">Dimorphilus gyrociliatus</name>
    <dbReference type="NCBI Taxonomy" id="2664684"/>
    <lineage>
        <taxon>Eukaryota</taxon>
        <taxon>Metazoa</taxon>
        <taxon>Spiralia</taxon>
        <taxon>Lophotrochozoa</taxon>
        <taxon>Annelida</taxon>
        <taxon>Polychaeta</taxon>
        <taxon>Polychaeta incertae sedis</taxon>
        <taxon>Dinophilidae</taxon>
        <taxon>Dimorphilus</taxon>
    </lineage>
</organism>
<reference evidence="9 10" key="1">
    <citation type="submission" date="2020-08" db="EMBL/GenBank/DDBJ databases">
        <authorList>
            <person name="Hejnol A."/>
        </authorList>
    </citation>
    <scope>NUCLEOTIDE SEQUENCE [LARGE SCALE GENOMIC DNA]</scope>
</reference>
<evidence type="ECO:0000256" key="3">
    <source>
        <dbReference type="ARBA" id="ARBA00022737"/>
    </source>
</evidence>
<dbReference type="PANTHER" id="PTHR24388">
    <property type="entry name" value="ZINC FINGER PROTEIN"/>
    <property type="match status" value="1"/>
</dbReference>
<dbReference type="GO" id="GO:0005634">
    <property type="term" value="C:nucleus"/>
    <property type="evidence" value="ECO:0007669"/>
    <property type="project" value="UniProtKB-SubCell"/>
</dbReference>
<dbReference type="GO" id="GO:0008270">
    <property type="term" value="F:zinc ion binding"/>
    <property type="evidence" value="ECO:0007669"/>
    <property type="project" value="UniProtKB-KW"/>
</dbReference>
<keyword evidence="6" id="KW-0539">Nucleus</keyword>
<dbReference type="OrthoDB" id="654211at2759"/>
<keyword evidence="3" id="KW-0677">Repeat</keyword>
<evidence type="ECO:0000256" key="2">
    <source>
        <dbReference type="ARBA" id="ARBA00022723"/>
    </source>
</evidence>
<dbReference type="Proteomes" id="UP000549394">
    <property type="component" value="Unassembled WGS sequence"/>
</dbReference>
<dbReference type="PANTHER" id="PTHR24388:SF54">
    <property type="entry name" value="PROTEIN ESCARGOT"/>
    <property type="match status" value="1"/>
</dbReference>
<evidence type="ECO:0000256" key="1">
    <source>
        <dbReference type="ARBA" id="ARBA00004123"/>
    </source>
</evidence>
<dbReference type="GO" id="GO:0000981">
    <property type="term" value="F:DNA-binding transcription factor activity, RNA polymerase II-specific"/>
    <property type="evidence" value="ECO:0007669"/>
    <property type="project" value="TreeGrafter"/>
</dbReference>
<evidence type="ECO:0000259" key="8">
    <source>
        <dbReference type="PROSITE" id="PS50157"/>
    </source>
</evidence>
<keyword evidence="10" id="KW-1185">Reference proteome</keyword>
<feature type="domain" description="C2H2-type" evidence="8">
    <location>
        <begin position="239"/>
        <end position="267"/>
    </location>
</feature>
<dbReference type="SMART" id="SM00355">
    <property type="entry name" value="ZnF_C2H2"/>
    <property type="match status" value="5"/>
</dbReference>
<evidence type="ECO:0000256" key="6">
    <source>
        <dbReference type="ARBA" id="ARBA00023242"/>
    </source>
</evidence>
<dbReference type="InterPro" id="IPR036236">
    <property type="entry name" value="Znf_C2H2_sf"/>
</dbReference>
<dbReference type="Pfam" id="PF00096">
    <property type="entry name" value="zf-C2H2"/>
    <property type="match status" value="4"/>
</dbReference>
<gene>
    <name evidence="9" type="ORF">DGYR_LOCUS12669</name>
</gene>
<comment type="subcellular location">
    <subcellularLocation>
        <location evidence="1">Nucleus</location>
    </subcellularLocation>
</comment>
<evidence type="ECO:0000313" key="10">
    <source>
        <dbReference type="Proteomes" id="UP000549394"/>
    </source>
</evidence>
<dbReference type="AlphaFoldDB" id="A0A7I8WAU6"/>
<sequence length="324" mass="37052">MNEKRKLFKRTLTEIVRQLCKNEFYTEEKFSINGVIGVVLSEGENFLIHINEDILKDEKRAEPYFCDVLDEFVESDNTAKEVEEVEATSEKTVTGPTKVSEENLEIVVISPEEVAFDKEESTNHSDEENKLDLATLTMTSFPLQQNDMNTNQWEKERLTTVSMHSHLSKRGIKKGSKKSFSCGICKTCFKYRTSLNLHKKIEHSSGKLTFSCEFCNASFSEPGTLNKHKLTIHSTTKPYACEFCKASFKQRGNMIRHVRTVHSSYKPFSCQYCDASFKLKAPLERHQKSKHSIKHSSPYTCSHCGDSFKRDSSLQSHLVNCSAK</sequence>
<protein>
    <submittedName>
        <fullName evidence="9">DgyrCDS13510</fullName>
    </submittedName>
</protein>
<evidence type="ECO:0000256" key="5">
    <source>
        <dbReference type="ARBA" id="ARBA00022833"/>
    </source>
</evidence>
<dbReference type="PROSITE" id="PS00028">
    <property type="entry name" value="ZINC_FINGER_C2H2_1"/>
    <property type="match status" value="4"/>
</dbReference>